<dbReference type="Pfam" id="PF03092">
    <property type="entry name" value="BT1"/>
    <property type="match status" value="1"/>
</dbReference>
<gene>
    <name evidence="8" type="ORF">SDRG_15882</name>
</gene>
<keyword evidence="6 7" id="KW-0472">Membrane</keyword>
<feature type="transmembrane region" description="Helical" evidence="7">
    <location>
        <begin position="217"/>
        <end position="234"/>
    </location>
</feature>
<feature type="transmembrane region" description="Helical" evidence="7">
    <location>
        <begin position="426"/>
        <end position="447"/>
    </location>
</feature>
<evidence type="ECO:0000256" key="4">
    <source>
        <dbReference type="ARBA" id="ARBA00022692"/>
    </source>
</evidence>
<feature type="transmembrane region" description="Helical" evidence="7">
    <location>
        <begin position="508"/>
        <end position="529"/>
    </location>
</feature>
<dbReference type="PANTHER" id="PTHR31585:SF5">
    <property type="entry name" value="RNA-BINDING S4 DOMAIN-CONTAINING PROTEIN"/>
    <property type="match status" value="1"/>
</dbReference>
<feature type="transmembrane region" description="Helical" evidence="7">
    <location>
        <begin position="467"/>
        <end position="488"/>
    </location>
</feature>
<evidence type="ECO:0000256" key="2">
    <source>
        <dbReference type="ARBA" id="ARBA00007015"/>
    </source>
</evidence>
<evidence type="ECO:0000256" key="3">
    <source>
        <dbReference type="ARBA" id="ARBA00022448"/>
    </source>
</evidence>
<dbReference type="OrthoDB" id="70992at2759"/>
<dbReference type="RefSeq" id="XP_008620290.1">
    <property type="nucleotide sequence ID" value="XM_008622068.1"/>
</dbReference>
<organism evidence="8 9">
    <name type="scientific">Saprolegnia diclina (strain VS20)</name>
    <dbReference type="NCBI Taxonomy" id="1156394"/>
    <lineage>
        <taxon>Eukaryota</taxon>
        <taxon>Sar</taxon>
        <taxon>Stramenopiles</taxon>
        <taxon>Oomycota</taxon>
        <taxon>Saprolegniomycetes</taxon>
        <taxon>Saprolegniales</taxon>
        <taxon>Saprolegniaceae</taxon>
        <taxon>Saprolegnia</taxon>
    </lineage>
</organism>
<evidence type="ECO:0000256" key="1">
    <source>
        <dbReference type="ARBA" id="ARBA00004141"/>
    </source>
</evidence>
<feature type="transmembrane region" description="Helical" evidence="7">
    <location>
        <begin position="361"/>
        <end position="382"/>
    </location>
</feature>
<keyword evidence="9" id="KW-1185">Reference proteome</keyword>
<dbReference type="InParanoid" id="T0PYY4"/>
<dbReference type="Proteomes" id="UP000030762">
    <property type="component" value="Unassembled WGS sequence"/>
</dbReference>
<dbReference type="SUPFAM" id="SSF103473">
    <property type="entry name" value="MFS general substrate transporter"/>
    <property type="match status" value="1"/>
</dbReference>
<name>T0PYY4_SAPDV</name>
<dbReference type="GeneID" id="19956609"/>
<proteinExistence type="inferred from homology"/>
<comment type="subcellular location">
    <subcellularLocation>
        <location evidence="1">Membrane</location>
        <topology evidence="1">Multi-pass membrane protein</topology>
    </subcellularLocation>
</comment>
<reference evidence="8 9" key="1">
    <citation type="submission" date="2012-04" db="EMBL/GenBank/DDBJ databases">
        <title>The Genome Sequence of Saprolegnia declina VS20.</title>
        <authorList>
            <consortium name="The Broad Institute Genome Sequencing Platform"/>
            <person name="Russ C."/>
            <person name="Nusbaum C."/>
            <person name="Tyler B."/>
            <person name="van West P."/>
            <person name="Dieguez-Uribeondo J."/>
            <person name="de Bruijn I."/>
            <person name="Tripathy S."/>
            <person name="Jiang R."/>
            <person name="Young S.K."/>
            <person name="Zeng Q."/>
            <person name="Gargeya S."/>
            <person name="Fitzgerald M."/>
            <person name="Haas B."/>
            <person name="Abouelleil A."/>
            <person name="Alvarado L."/>
            <person name="Arachchi H.M."/>
            <person name="Berlin A."/>
            <person name="Chapman S.B."/>
            <person name="Goldberg J."/>
            <person name="Griggs A."/>
            <person name="Gujja S."/>
            <person name="Hansen M."/>
            <person name="Howarth C."/>
            <person name="Imamovic A."/>
            <person name="Larimer J."/>
            <person name="McCowen C."/>
            <person name="Montmayeur A."/>
            <person name="Murphy C."/>
            <person name="Neiman D."/>
            <person name="Pearson M."/>
            <person name="Priest M."/>
            <person name="Roberts A."/>
            <person name="Saif S."/>
            <person name="Shea T."/>
            <person name="Sisk P."/>
            <person name="Sykes S."/>
            <person name="Wortman J."/>
            <person name="Nusbaum C."/>
            <person name="Birren B."/>
        </authorList>
    </citation>
    <scope>NUCLEOTIDE SEQUENCE [LARGE SCALE GENOMIC DNA]</scope>
    <source>
        <strain evidence="8 9">VS20</strain>
    </source>
</reference>
<dbReference type="InterPro" id="IPR036259">
    <property type="entry name" value="MFS_trans_sf"/>
</dbReference>
<protein>
    <recommendedName>
        <fullName evidence="10">Transmembrane protein</fullName>
    </recommendedName>
</protein>
<keyword evidence="4 7" id="KW-0812">Transmembrane</keyword>
<evidence type="ECO:0008006" key="10">
    <source>
        <dbReference type="Google" id="ProtNLM"/>
    </source>
</evidence>
<accession>T0PYY4</accession>
<dbReference type="EMBL" id="JH767235">
    <property type="protein sequence ID" value="EQC26295.1"/>
    <property type="molecule type" value="Genomic_DNA"/>
</dbReference>
<dbReference type="InterPro" id="IPR039309">
    <property type="entry name" value="BT1"/>
</dbReference>
<evidence type="ECO:0000256" key="6">
    <source>
        <dbReference type="ARBA" id="ARBA00023136"/>
    </source>
</evidence>
<evidence type="ECO:0000313" key="8">
    <source>
        <dbReference type="EMBL" id="EQC26295.1"/>
    </source>
</evidence>
<dbReference type="AlphaFoldDB" id="T0PYY4"/>
<evidence type="ECO:0000256" key="5">
    <source>
        <dbReference type="ARBA" id="ARBA00022989"/>
    </source>
</evidence>
<evidence type="ECO:0000313" key="9">
    <source>
        <dbReference type="Proteomes" id="UP000030762"/>
    </source>
</evidence>
<evidence type="ECO:0000256" key="7">
    <source>
        <dbReference type="SAM" id="Phobius"/>
    </source>
</evidence>
<comment type="similarity">
    <text evidence="2">Belongs to the major facilitator superfamily. Folate-biopterin transporter (TC 2.A.71) family.</text>
</comment>
<feature type="transmembrane region" description="Helical" evidence="7">
    <location>
        <begin position="388"/>
        <end position="414"/>
    </location>
</feature>
<feature type="transmembrane region" description="Helical" evidence="7">
    <location>
        <begin position="183"/>
        <end position="205"/>
    </location>
</feature>
<keyword evidence="3" id="KW-0813">Transport</keyword>
<keyword evidence="5 7" id="KW-1133">Transmembrane helix</keyword>
<feature type="transmembrane region" description="Helical" evidence="7">
    <location>
        <begin position="254"/>
        <end position="275"/>
    </location>
</feature>
<dbReference type="VEuPathDB" id="FungiDB:SDRG_15882"/>
<dbReference type="GO" id="GO:0016020">
    <property type="term" value="C:membrane"/>
    <property type="evidence" value="ECO:0007669"/>
    <property type="project" value="UniProtKB-SubCell"/>
</dbReference>
<sequence length="531" mass="59192">MVDIPPPTSLSKDPPPTDSSDVDFAGLSDDFAHDPASALAPGGALALNSRDAIVFYIQSIAASFLQWALPPLNTYLFTAYLHAPAHVVAQFTWLQWMAWVPRIFFAVCSDYVTLFGYRRKLWLVLGWVVTVASVSVMAFSSVGDPYCDPQVYPTCWNPKANTTRAAYNLDAPNQAAWYRTPTFFVHLGVAMVQASLDGVMVEYCHREPLALRGRLQAFTYFISGLGILYARFFGLFGLNAPRYGGTYDFSAGPAVAYMIGFGLSTVALLLAICYFRDTHNHIKSLAEWTTGLWRLVQNRAVYQLVVFRIFYSLFQSPLGTPIISWVTDISIGWSNVMGRILYVPTLIQIMRRGLQWNWRKCVGIASVFSIVLTALATFFVIFDVCRNQYFYLVILALSAIALAFMTLMPGWVMVEVAGVGHEATIAALYGAVSNLMLPVAARWRLIMNDAFPANTALLNDPHTRDNVMYSHVISFSLQLIGVLFVVFLPTHRLPTLQLLARNDRSPIAGVLVVLAYLVLIIFALQQSLYNY</sequence>
<feature type="transmembrane region" description="Helical" evidence="7">
    <location>
        <begin position="121"/>
        <end position="142"/>
    </location>
</feature>
<dbReference type="OMA" id="VEYCHRE"/>
<dbReference type="PANTHER" id="PTHR31585">
    <property type="entry name" value="FOLATE-BIOPTERIN TRANSPORTER 1, CHLOROPLASTIC"/>
    <property type="match status" value="1"/>
</dbReference>